<comment type="catalytic activity">
    <reaction evidence="5">
        <text>Couples ATP hydrolysis with the unwinding of duplex DNA by translocating in the 3'-5' direction.</text>
        <dbReference type="EC" id="5.6.2.4"/>
    </reaction>
</comment>
<sequence length="257" mass="29174">MQLFGQGEYLFAFIAPERFQTVEFRDSLRSLTVHTPIAAIVVDEAHCVSEWGHDFRTAYLNIGRTSRKFCQYNGHVAPLIALTGTASRAVLKDIQRELQIEDFDAIITPKSFDRPEIKFHILTARSDEKRSLLNGLLGQKMPNLFNVTRSTFFQPRGKDTYSGLIFCPWVNGEYGVVQIADSISKDLGISNTHFSGKVPDGWDANSHRKYRRNSEIRFKKNQIPLLIATKAFGMGIDKANIRYTIHLGIPPSIESFY</sequence>
<dbReference type="InterPro" id="IPR027417">
    <property type="entry name" value="P-loop_NTPase"/>
</dbReference>
<dbReference type="AlphaFoldDB" id="X1N3F2"/>
<dbReference type="InterPro" id="IPR014001">
    <property type="entry name" value="Helicase_ATP-bd"/>
</dbReference>
<dbReference type="InterPro" id="IPR001650">
    <property type="entry name" value="Helicase_C-like"/>
</dbReference>
<organism evidence="9">
    <name type="scientific">marine sediment metagenome</name>
    <dbReference type="NCBI Taxonomy" id="412755"/>
    <lineage>
        <taxon>unclassified sequences</taxon>
        <taxon>metagenomes</taxon>
        <taxon>ecological metagenomes</taxon>
    </lineage>
</organism>
<evidence type="ECO:0000259" key="8">
    <source>
        <dbReference type="PROSITE" id="PS51194"/>
    </source>
</evidence>
<name>X1N3F2_9ZZZZ</name>
<gene>
    <name evidence="9" type="ORF">S06H3_38679</name>
</gene>
<dbReference type="GO" id="GO:0005737">
    <property type="term" value="C:cytoplasm"/>
    <property type="evidence" value="ECO:0007669"/>
    <property type="project" value="TreeGrafter"/>
</dbReference>
<keyword evidence="2" id="KW-0378">Hydrolase</keyword>
<dbReference type="PROSITE" id="PS51192">
    <property type="entry name" value="HELICASE_ATP_BIND_1"/>
    <property type="match status" value="1"/>
</dbReference>
<evidence type="ECO:0000256" key="6">
    <source>
        <dbReference type="ARBA" id="ARBA00034808"/>
    </source>
</evidence>
<proteinExistence type="inferred from homology"/>
<evidence type="ECO:0000259" key="7">
    <source>
        <dbReference type="PROSITE" id="PS51192"/>
    </source>
</evidence>
<comment type="caution">
    <text evidence="9">The sequence shown here is derived from an EMBL/GenBank/DDBJ whole genome shotgun (WGS) entry which is preliminary data.</text>
</comment>
<dbReference type="GO" id="GO:0009378">
    <property type="term" value="F:four-way junction helicase activity"/>
    <property type="evidence" value="ECO:0007669"/>
    <property type="project" value="TreeGrafter"/>
</dbReference>
<dbReference type="GO" id="GO:0003677">
    <property type="term" value="F:DNA binding"/>
    <property type="evidence" value="ECO:0007669"/>
    <property type="project" value="UniProtKB-KW"/>
</dbReference>
<evidence type="ECO:0000256" key="3">
    <source>
        <dbReference type="ARBA" id="ARBA00023125"/>
    </source>
</evidence>
<dbReference type="SUPFAM" id="SSF52540">
    <property type="entry name" value="P-loop containing nucleoside triphosphate hydrolases"/>
    <property type="match status" value="1"/>
</dbReference>
<dbReference type="EC" id="5.6.2.4" evidence="6"/>
<dbReference type="PROSITE" id="PS00690">
    <property type="entry name" value="DEAH_ATP_HELICASE"/>
    <property type="match status" value="1"/>
</dbReference>
<protein>
    <recommendedName>
        <fullName evidence="6">DNA 3'-5' helicase</fullName>
        <ecNumber evidence="6">5.6.2.4</ecNumber>
    </recommendedName>
</protein>
<dbReference type="PROSITE" id="PS51194">
    <property type="entry name" value="HELICASE_CTER"/>
    <property type="match status" value="1"/>
</dbReference>
<dbReference type="InterPro" id="IPR002464">
    <property type="entry name" value="DNA/RNA_helicase_DEAH_CS"/>
</dbReference>
<dbReference type="GO" id="GO:0043138">
    <property type="term" value="F:3'-5' DNA helicase activity"/>
    <property type="evidence" value="ECO:0007669"/>
    <property type="project" value="UniProtKB-EC"/>
</dbReference>
<dbReference type="GO" id="GO:0030894">
    <property type="term" value="C:replisome"/>
    <property type="evidence" value="ECO:0007669"/>
    <property type="project" value="TreeGrafter"/>
</dbReference>
<evidence type="ECO:0000256" key="2">
    <source>
        <dbReference type="ARBA" id="ARBA00022801"/>
    </source>
</evidence>
<dbReference type="GO" id="GO:0006281">
    <property type="term" value="P:DNA repair"/>
    <property type="evidence" value="ECO:0007669"/>
    <property type="project" value="TreeGrafter"/>
</dbReference>
<feature type="domain" description="Helicase C-terminal" evidence="8">
    <location>
        <begin position="140"/>
        <end position="257"/>
    </location>
</feature>
<evidence type="ECO:0000256" key="5">
    <source>
        <dbReference type="ARBA" id="ARBA00034617"/>
    </source>
</evidence>
<dbReference type="GO" id="GO:0006310">
    <property type="term" value="P:DNA recombination"/>
    <property type="evidence" value="ECO:0007669"/>
    <property type="project" value="TreeGrafter"/>
</dbReference>
<feature type="non-terminal residue" evidence="9">
    <location>
        <position position="257"/>
    </location>
</feature>
<keyword evidence="3" id="KW-0238">DNA-binding</keyword>
<dbReference type="EMBL" id="BARV01023592">
    <property type="protein sequence ID" value="GAI38527.1"/>
    <property type="molecule type" value="Genomic_DNA"/>
</dbReference>
<evidence type="ECO:0000256" key="1">
    <source>
        <dbReference type="ARBA" id="ARBA00005446"/>
    </source>
</evidence>
<dbReference type="Gene3D" id="3.40.50.300">
    <property type="entry name" value="P-loop containing nucleotide triphosphate hydrolases"/>
    <property type="match status" value="2"/>
</dbReference>
<accession>X1N3F2</accession>
<reference evidence="9" key="1">
    <citation type="journal article" date="2014" name="Front. Microbiol.">
        <title>High frequency of phylogenetically diverse reductive dehalogenase-homologous genes in deep subseafloor sedimentary metagenomes.</title>
        <authorList>
            <person name="Kawai M."/>
            <person name="Futagami T."/>
            <person name="Toyoda A."/>
            <person name="Takaki Y."/>
            <person name="Nishi S."/>
            <person name="Hori S."/>
            <person name="Arai W."/>
            <person name="Tsubouchi T."/>
            <person name="Morono Y."/>
            <person name="Uchiyama I."/>
            <person name="Ito T."/>
            <person name="Fujiyama A."/>
            <person name="Inagaki F."/>
            <person name="Takami H."/>
        </authorList>
    </citation>
    <scope>NUCLEOTIDE SEQUENCE</scope>
    <source>
        <strain evidence="9">Expedition CK06-06</strain>
    </source>
</reference>
<feature type="domain" description="Helicase ATP-binding" evidence="7">
    <location>
        <begin position="1"/>
        <end position="104"/>
    </location>
</feature>
<dbReference type="Pfam" id="PF00271">
    <property type="entry name" value="Helicase_C"/>
    <property type="match status" value="1"/>
</dbReference>
<evidence type="ECO:0000313" key="9">
    <source>
        <dbReference type="EMBL" id="GAI38527.1"/>
    </source>
</evidence>
<dbReference type="GO" id="GO:0043590">
    <property type="term" value="C:bacterial nucleoid"/>
    <property type="evidence" value="ECO:0007669"/>
    <property type="project" value="TreeGrafter"/>
</dbReference>
<dbReference type="PANTHER" id="PTHR13710:SF105">
    <property type="entry name" value="ATP-DEPENDENT DNA HELICASE Q1"/>
    <property type="match status" value="1"/>
</dbReference>
<dbReference type="PANTHER" id="PTHR13710">
    <property type="entry name" value="DNA HELICASE RECQ FAMILY MEMBER"/>
    <property type="match status" value="1"/>
</dbReference>
<evidence type="ECO:0000256" key="4">
    <source>
        <dbReference type="ARBA" id="ARBA00023235"/>
    </source>
</evidence>
<keyword evidence="4" id="KW-0413">Isomerase</keyword>
<comment type="similarity">
    <text evidence="1">Belongs to the helicase family. RecQ subfamily.</text>
</comment>
<dbReference type="GO" id="GO:0016787">
    <property type="term" value="F:hydrolase activity"/>
    <property type="evidence" value="ECO:0007669"/>
    <property type="project" value="UniProtKB-KW"/>
</dbReference>